<reference evidence="2" key="1">
    <citation type="journal article" date="2019" name="Int. J. Syst. Evol. Microbiol.">
        <title>The Global Catalogue of Microorganisms (GCM) 10K type strain sequencing project: providing services to taxonomists for standard genome sequencing and annotation.</title>
        <authorList>
            <consortium name="The Broad Institute Genomics Platform"/>
            <consortium name="The Broad Institute Genome Sequencing Center for Infectious Disease"/>
            <person name="Wu L."/>
            <person name="Ma J."/>
        </authorList>
    </citation>
    <scope>NUCLEOTIDE SEQUENCE [LARGE SCALE GENOMIC DNA]</scope>
    <source>
        <strain evidence="2">CCUG 48884</strain>
    </source>
</reference>
<dbReference type="EMBL" id="JBHTMC010000027">
    <property type="protein sequence ID" value="MFD1265058.1"/>
    <property type="molecule type" value="Genomic_DNA"/>
</dbReference>
<proteinExistence type="predicted"/>
<dbReference type="RefSeq" id="WP_277829841.1">
    <property type="nucleotide sequence ID" value="NZ_JARQZE010000001.1"/>
</dbReference>
<name>A0ABW3WGS1_9RHOO</name>
<evidence type="ECO:0000313" key="1">
    <source>
        <dbReference type="EMBL" id="MFD1265058.1"/>
    </source>
</evidence>
<dbReference type="Pfam" id="PF06074">
    <property type="entry name" value="Portal_Mu"/>
    <property type="match status" value="1"/>
</dbReference>
<gene>
    <name evidence="1" type="ORF">ACFQ4M_15895</name>
</gene>
<accession>A0ABW3WGS1</accession>
<dbReference type="Proteomes" id="UP001597158">
    <property type="component" value="Unassembled WGS sequence"/>
</dbReference>
<keyword evidence="2" id="KW-1185">Reference proteome</keyword>
<protein>
    <submittedName>
        <fullName evidence="1">DUF935 domain-containing protein</fullName>
    </submittedName>
</protein>
<sequence>MRIIDAHGNPFKAGELREPQTSRIAVLQHQMIESQLDGLTPARAARILRDADQGNLTAQAQLFDDMLDRDAHCRAEYDKRRSAPVALDWSIEPPTNASAAEKAAAAYAEEVLRDTVDDLEDVILAMMDAPGYGYAGIELEWERVGRDWVPNFHPRPQTWLTTDLLRRELRLVDGTGDGAPLQPGGWILHTPAKTKTGYVGRAGLFRACLWPFLYKSYAVGDFAEFLETYGLPIILGKYMAGATPEEKASLLRAVAALGHDARAIMPEGMSLEIQKVTGGGEGSHHLAMVDWADRAQSKAILGQTTSSEAKATGMGSGIATLHGEVRHDILRSDARQVAGTLTRDLVYTLVALNRPGVDNYRRCPRWVFDLGESEDLAQYAEALPKLVGVGFKIPRAWAHGKLRIPEPDAKEDVLAVSRPDMVAPPAMRPAALRAGARWRAAAVAALSAKGGAVADTDPADQVAPRLAAAAQAQVDAWVASAEQLLADNPGLGPVEIQQRLLALYGDLPTEQLVELMAQGYALAQLVGMDDVNADELDPDADGAR</sequence>
<comment type="caution">
    <text evidence="1">The sequence shown here is derived from an EMBL/GenBank/DDBJ whole genome shotgun (WGS) entry which is preliminary data.</text>
</comment>
<dbReference type="InterPro" id="IPR009279">
    <property type="entry name" value="Portal_Mu"/>
</dbReference>
<evidence type="ECO:0000313" key="2">
    <source>
        <dbReference type="Proteomes" id="UP001597158"/>
    </source>
</evidence>
<organism evidence="1 2">
    <name type="scientific">Thauera mechernichensis</name>
    <dbReference type="NCBI Taxonomy" id="82788"/>
    <lineage>
        <taxon>Bacteria</taxon>
        <taxon>Pseudomonadati</taxon>
        <taxon>Pseudomonadota</taxon>
        <taxon>Betaproteobacteria</taxon>
        <taxon>Rhodocyclales</taxon>
        <taxon>Zoogloeaceae</taxon>
        <taxon>Thauera</taxon>
    </lineage>
</organism>